<reference evidence="9" key="1">
    <citation type="submission" date="2019-03" db="EMBL/GenBank/DDBJ databases">
        <authorList>
            <person name="Mank J."/>
            <person name="Almeida P."/>
        </authorList>
    </citation>
    <scope>NUCLEOTIDE SEQUENCE</scope>
    <source>
        <strain evidence="9">78183</strain>
    </source>
</reference>
<dbReference type="GO" id="GO:0005737">
    <property type="term" value="C:cytoplasm"/>
    <property type="evidence" value="ECO:0007669"/>
    <property type="project" value="TreeGrafter"/>
</dbReference>
<evidence type="ECO:0000256" key="1">
    <source>
        <dbReference type="ARBA" id="ARBA00022737"/>
    </source>
</evidence>
<dbReference type="PANTHER" id="PTHR11638">
    <property type="entry name" value="ATP-DEPENDENT CLP PROTEASE"/>
    <property type="match status" value="1"/>
</dbReference>
<dbReference type="InterPro" id="IPR041546">
    <property type="entry name" value="ClpA/ClpB_AAA_lid"/>
</dbReference>
<dbReference type="Gene3D" id="1.10.1780.10">
    <property type="entry name" value="Clp, N-terminal domain"/>
    <property type="match status" value="1"/>
</dbReference>
<dbReference type="SUPFAM" id="SSF52540">
    <property type="entry name" value="P-loop containing nucleoside triphosphate hydrolases"/>
    <property type="match status" value="2"/>
</dbReference>
<feature type="domain" description="Clp R" evidence="8">
    <location>
        <begin position="82"/>
        <end position="237"/>
    </location>
</feature>
<dbReference type="Pfam" id="PF17871">
    <property type="entry name" value="AAA_lid_9"/>
    <property type="match status" value="1"/>
</dbReference>
<dbReference type="Pfam" id="PF02861">
    <property type="entry name" value="Clp_N"/>
    <property type="match status" value="1"/>
</dbReference>
<dbReference type="PRINTS" id="PR00300">
    <property type="entry name" value="CLPPROTEASEA"/>
</dbReference>
<dbReference type="FunFam" id="3.40.50.300:FF:000025">
    <property type="entry name" value="ATP-dependent Clp protease subunit"/>
    <property type="match status" value="1"/>
</dbReference>
<keyword evidence="3 6" id="KW-0067">ATP-binding</keyword>
<gene>
    <name evidence="9" type="ORF">SVIM_LOCUS379597</name>
</gene>
<dbReference type="PANTHER" id="PTHR11638:SF185">
    <property type="entry name" value="ATP-DEPENDENT CLP PROTEASE ATP-BINDING SUBUNIT"/>
    <property type="match status" value="1"/>
</dbReference>
<dbReference type="InterPro" id="IPR003959">
    <property type="entry name" value="ATPase_AAA_core"/>
</dbReference>
<comment type="similarity">
    <text evidence="6">Belongs to the ClpA/ClpB family.</text>
</comment>
<evidence type="ECO:0000313" key="9">
    <source>
        <dbReference type="EMBL" id="VFU54375.1"/>
    </source>
</evidence>
<dbReference type="Pfam" id="PF10431">
    <property type="entry name" value="ClpB_D2-small"/>
    <property type="match status" value="1"/>
</dbReference>
<keyword evidence="2 6" id="KW-0547">Nucleotide-binding</keyword>
<dbReference type="InterPro" id="IPR001270">
    <property type="entry name" value="ClpA/B"/>
</dbReference>
<dbReference type="CDD" id="cd00009">
    <property type="entry name" value="AAA"/>
    <property type="match status" value="1"/>
</dbReference>
<accession>A0A6N2MJM0</accession>
<proteinExistence type="inferred from homology"/>
<dbReference type="SMART" id="SM01086">
    <property type="entry name" value="ClpB_D2-small"/>
    <property type="match status" value="1"/>
</dbReference>
<keyword evidence="1 5" id="KW-0677">Repeat</keyword>
<dbReference type="GO" id="GO:0005524">
    <property type="term" value="F:ATP binding"/>
    <property type="evidence" value="ECO:0007669"/>
    <property type="project" value="UniProtKB-KW"/>
</dbReference>
<evidence type="ECO:0000256" key="6">
    <source>
        <dbReference type="RuleBase" id="RU004432"/>
    </source>
</evidence>
<dbReference type="PROSITE" id="PS00870">
    <property type="entry name" value="CLPAB_1"/>
    <property type="match status" value="1"/>
</dbReference>
<dbReference type="InterPro" id="IPR036628">
    <property type="entry name" value="Clp_N_dom_sf"/>
</dbReference>
<dbReference type="InterPro" id="IPR050130">
    <property type="entry name" value="ClpA_ClpB"/>
</dbReference>
<name>A0A6N2MJM0_SALVM</name>
<dbReference type="InterPro" id="IPR019489">
    <property type="entry name" value="Clp_ATPase_C"/>
</dbReference>
<evidence type="ECO:0000256" key="7">
    <source>
        <dbReference type="SAM" id="MobiDB-lite"/>
    </source>
</evidence>
<dbReference type="Pfam" id="PF00004">
    <property type="entry name" value="AAA"/>
    <property type="match status" value="1"/>
</dbReference>
<sequence length="941" mass="103924">MEVLLSSSSPLSVHSRLDFYSLRKPKDSSFSFHSNNYNTISSSFSSCFGISISHRHQNRKTLLLKRFNSSKKRRILQVSAVFERFTERAIKAVVFSQREARALGKDMVFTQHLLLGLIIEDRDPNGFLGSGIKIDIAREVVKSIWQRESDSAEASESVSKGERGVSNSDVPFSVSTKRVFEAAIEYSRTMGHNFIAPEHIAIGLFTVDDGSAGRVLNRLGVDGDGLAAIAITKLQGELVKDGREISVESKGKNDKSVSKKAAALRSYEKTREKSALARFCVDLTARASEGHIDPVIGRHSEIERIVQILCRRTKNNPILLGESGVGKTAIAEGLAINIAQADVPVFLLEKRVMSLDVGLLIAGAKERGELEARVTTLIREIQKEGDVILFIDEVHTLVGTGTVGRGNKGSGLDIANILKPSLGRGELQCVASTTLDEYRTHFEVDKALARRFQPVLINEPSQEDAITILLGLRQKYEAHHNCRFTPEAINAAVHLSARYIADRYLPDKAIDLIDEAGSRARIEAYRRKKEQQTFILSKTPDDYWQEIRTVQAMHEVVLASRLTNDRSSSSMDGSGEITIESSLPPASNDDEPNVVGPDDIAAVASLWSGIPVQQLTADERKFLVNLEEELRKRVIGQDEAVSAISRAVKRSRVGLKDPDRPIAAMLFCGPTGVGKTELTKALARSYFGSESAMLRLDMSEYMERHTVSKLIGAPPGYVGYGDGGILTESIRKQPFTVVLLDEIEKAHPDIFNILLQLFEDGHLTDSQGRRVSFKNALIVMTSNVGGRPSIGFMIEDNENSSYAAIQSLIMEELKGYFRPELLNRIDEVVVFHPLEKAQLLRILNLMLQEVKERLISLGIGLEVSESIKDLICQQGYDKFYGARPLRRAVTQVIENPLSEAFLAGEYKPGDTAFIDLDASGNPVVSNWSDRSMHLSDTSSAS</sequence>
<dbReference type="InterPro" id="IPR027417">
    <property type="entry name" value="P-loop_NTPase"/>
</dbReference>
<dbReference type="CDD" id="cd19499">
    <property type="entry name" value="RecA-like_ClpB_Hsp104-like"/>
    <property type="match status" value="1"/>
</dbReference>
<dbReference type="Gene3D" id="3.40.50.300">
    <property type="entry name" value="P-loop containing nucleotide triphosphate hydrolases"/>
    <property type="match status" value="2"/>
</dbReference>
<dbReference type="Pfam" id="PF07724">
    <property type="entry name" value="AAA_2"/>
    <property type="match status" value="1"/>
</dbReference>
<dbReference type="InterPro" id="IPR004176">
    <property type="entry name" value="Clp_R_N"/>
</dbReference>
<dbReference type="EMBL" id="CAADRP010001841">
    <property type="protein sequence ID" value="VFU54375.1"/>
    <property type="molecule type" value="Genomic_DNA"/>
</dbReference>
<feature type="region of interest" description="Disordered" evidence="7">
    <location>
        <begin position="564"/>
        <end position="587"/>
    </location>
</feature>
<dbReference type="Gene3D" id="1.10.8.60">
    <property type="match status" value="2"/>
</dbReference>
<evidence type="ECO:0000259" key="8">
    <source>
        <dbReference type="PROSITE" id="PS51903"/>
    </source>
</evidence>
<dbReference type="SUPFAM" id="SSF81923">
    <property type="entry name" value="Double Clp-N motif"/>
    <property type="match status" value="1"/>
</dbReference>
<evidence type="ECO:0000256" key="4">
    <source>
        <dbReference type="ARBA" id="ARBA00023186"/>
    </source>
</evidence>
<dbReference type="InterPro" id="IPR018368">
    <property type="entry name" value="ClpA/B_CS1"/>
</dbReference>
<evidence type="ECO:0000256" key="2">
    <source>
        <dbReference type="ARBA" id="ARBA00022741"/>
    </source>
</evidence>
<dbReference type="SMART" id="SM00382">
    <property type="entry name" value="AAA"/>
    <property type="match status" value="2"/>
</dbReference>
<dbReference type="AlphaFoldDB" id="A0A6N2MJM0"/>
<evidence type="ECO:0000256" key="3">
    <source>
        <dbReference type="ARBA" id="ARBA00022840"/>
    </source>
</evidence>
<organism evidence="9">
    <name type="scientific">Salix viminalis</name>
    <name type="common">Common osier</name>
    <name type="synonym">Basket willow</name>
    <dbReference type="NCBI Taxonomy" id="40686"/>
    <lineage>
        <taxon>Eukaryota</taxon>
        <taxon>Viridiplantae</taxon>
        <taxon>Streptophyta</taxon>
        <taxon>Embryophyta</taxon>
        <taxon>Tracheophyta</taxon>
        <taxon>Spermatophyta</taxon>
        <taxon>Magnoliopsida</taxon>
        <taxon>eudicotyledons</taxon>
        <taxon>Gunneridae</taxon>
        <taxon>Pentapetalae</taxon>
        <taxon>rosids</taxon>
        <taxon>fabids</taxon>
        <taxon>Malpighiales</taxon>
        <taxon>Salicaceae</taxon>
        <taxon>Saliceae</taxon>
        <taxon>Salix</taxon>
    </lineage>
</organism>
<dbReference type="InterPro" id="IPR028299">
    <property type="entry name" value="ClpA/B_CS2"/>
</dbReference>
<keyword evidence="4 6" id="KW-0143">Chaperone</keyword>
<dbReference type="GO" id="GO:0016887">
    <property type="term" value="F:ATP hydrolysis activity"/>
    <property type="evidence" value="ECO:0007669"/>
    <property type="project" value="InterPro"/>
</dbReference>
<evidence type="ECO:0000256" key="5">
    <source>
        <dbReference type="PROSITE-ProRule" id="PRU01251"/>
    </source>
</evidence>
<protein>
    <recommendedName>
        <fullName evidence="8">Clp R domain-containing protein</fullName>
    </recommendedName>
</protein>
<dbReference type="PROSITE" id="PS00871">
    <property type="entry name" value="CLPAB_2"/>
    <property type="match status" value="1"/>
</dbReference>
<dbReference type="InterPro" id="IPR003593">
    <property type="entry name" value="AAA+_ATPase"/>
</dbReference>
<dbReference type="GO" id="GO:0034605">
    <property type="term" value="P:cellular response to heat"/>
    <property type="evidence" value="ECO:0007669"/>
    <property type="project" value="TreeGrafter"/>
</dbReference>
<dbReference type="PROSITE" id="PS51903">
    <property type="entry name" value="CLP_R"/>
    <property type="match status" value="1"/>
</dbReference>